<reference evidence="1" key="1">
    <citation type="submission" date="2019-03" db="EMBL/GenBank/DDBJ databases">
        <authorList>
            <person name="Mank J."/>
            <person name="Almeida P."/>
        </authorList>
    </citation>
    <scope>NUCLEOTIDE SEQUENCE</scope>
    <source>
        <strain evidence="1">78183</strain>
    </source>
</reference>
<organism evidence="1">
    <name type="scientific">Salix viminalis</name>
    <name type="common">Common osier</name>
    <name type="synonym">Basket willow</name>
    <dbReference type="NCBI Taxonomy" id="40686"/>
    <lineage>
        <taxon>Eukaryota</taxon>
        <taxon>Viridiplantae</taxon>
        <taxon>Streptophyta</taxon>
        <taxon>Embryophyta</taxon>
        <taxon>Tracheophyta</taxon>
        <taxon>Spermatophyta</taxon>
        <taxon>Magnoliopsida</taxon>
        <taxon>eudicotyledons</taxon>
        <taxon>Gunneridae</taxon>
        <taxon>Pentapetalae</taxon>
        <taxon>rosids</taxon>
        <taxon>fabids</taxon>
        <taxon>Malpighiales</taxon>
        <taxon>Salicaceae</taxon>
        <taxon>Saliceae</taxon>
        <taxon>Salix</taxon>
    </lineage>
</organism>
<proteinExistence type="predicted"/>
<evidence type="ECO:0000313" key="1">
    <source>
        <dbReference type="EMBL" id="VFU61949.1"/>
    </source>
</evidence>
<dbReference type="EMBL" id="CAADRP010002150">
    <property type="protein sequence ID" value="VFU61949.1"/>
    <property type="molecule type" value="Genomic_DNA"/>
</dbReference>
<accession>A0A6N2N8E5</accession>
<gene>
    <name evidence="1" type="ORF">SVIM_LOCUS466123</name>
</gene>
<name>A0A6N2N8E5_SALVM</name>
<sequence length="81" mass="8943">MTKPLNVLSKPNTNLKISTSMWILDSIKASTIISLPRLSFKQDGDFQINLLGSIVFDRCICGYSSTCRKQCCTIGRALSQA</sequence>
<protein>
    <submittedName>
        <fullName evidence="1">Uncharacterized protein</fullName>
    </submittedName>
</protein>
<dbReference type="AlphaFoldDB" id="A0A6N2N8E5"/>